<dbReference type="PANTHER" id="PTHR43092">
    <property type="entry name" value="L-CYSTEINE DESULFHYDRASE"/>
    <property type="match status" value="1"/>
</dbReference>
<gene>
    <name evidence="3" type="ordered locus">Krad_0174</name>
</gene>
<dbReference type="KEGG" id="kra:Krad_0174"/>
<dbReference type="Gene3D" id="3.40.640.10">
    <property type="entry name" value="Type I PLP-dependent aspartate aminotransferase-like (Major domain)"/>
    <property type="match status" value="1"/>
</dbReference>
<dbReference type="STRING" id="266940.Krad_0174"/>
<dbReference type="InterPro" id="IPR000192">
    <property type="entry name" value="Aminotrans_V_dom"/>
</dbReference>
<dbReference type="InterPro" id="IPR015422">
    <property type="entry name" value="PyrdxlP-dep_Trfase_small"/>
</dbReference>
<reference evidence="4" key="1">
    <citation type="journal article" date="2008" name="PLoS ONE">
        <title>Survival in nuclear waste, extreme resistance, and potential applications gleaned from the genome sequence of Kineococcus radiotolerans SRS30216.</title>
        <authorList>
            <person name="Bagwell C.E."/>
            <person name="Bhat S."/>
            <person name="Hawkins G.M."/>
            <person name="Smith B.W."/>
            <person name="Biswas T."/>
            <person name="Hoover T.R."/>
            <person name="Saunders E."/>
            <person name="Han C.S."/>
            <person name="Tsodikov O.V."/>
            <person name="Shimkets L.J."/>
        </authorList>
    </citation>
    <scope>NUCLEOTIDE SEQUENCE [LARGE SCALE GENOMIC DNA]</scope>
    <source>
        <strain evidence="4">ATCC BAA-149 / DSM 14245 / SRS30216</strain>
    </source>
</reference>
<accession>A6W4C6</accession>
<feature type="domain" description="Aminotransferase class V" evidence="2">
    <location>
        <begin position="55"/>
        <end position="236"/>
    </location>
</feature>
<evidence type="ECO:0000313" key="3">
    <source>
        <dbReference type="EMBL" id="ABS01665.1"/>
    </source>
</evidence>
<keyword evidence="4" id="KW-1185">Reference proteome</keyword>
<evidence type="ECO:0000313" key="4">
    <source>
        <dbReference type="Proteomes" id="UP000001116"/>
    </source>
</evidence>
<dbReference type="EMBL" id="CP000750">
    <property type="protein sequence ID" value="ABS01665.1"/>
    <property type="molecule type" value="Genomic_DNA"/>
</dbReference>
<dbReference type="SUPFAM" id="SSF53383">
    <property type="entry name" value="PLP-dependent transferases"/>
    <property type="match status" value="1"/>
</dbReference>
<dbReference type="PANTHER" id="PTHR43092:SF2">
    <property type="entry name" value="HERCYNYLCYSTEINE SULFOXIDE LYASE"/>
    <property type="match status" value="1"/>
</dbReference>
<keyword evidence="3" id="KW-0808">Transferase</keyword>
<dbReference type="GO" id="GO:0008483">
    <property type="term" value="F:transaminase activity"/>
    <property type="evidence" value="ECO:0007669"/>
    <property type="project" value="UniProtKB-KW"/>
</dbReference>
<dbReference type="Proteomes" id="UP000001116">
    <property type="component" value="Chromosome"/>
</dbReference>
<protein>
    <submittedName>
        <fullName evidence="3">Aminotransferase class V</fullName>
    </submittedName>
</protein>
<sequence length="389" mass="40724">MTARVTLAFSLDPSLLHLNHGSFGAVPTVALERQAAYRAEMEGAPVRFFVGLPARVAAARARVAPHLGVAVEDLAFVANASAGASAVFSSLPVREGCEVVVTDHGYGAVTMGARRLVRRWGGRLRTAHVPLGAGPEEACAAVVAELSERTALVVVDHLTSPTARFLPVDLVSAAAHERGVPVLVDGAHVPLLLAAPLAGVDCDFWVGNLHKFGCAPRGTGVLVARGDLRRELNPLIDSWGADEGFPAGFDHQGTLDLTSWLAAPDALDAVEREVGWAALRVRLAALAQHGVDVVADAFSALTGEDHRVEVGMPAGPLRLVRLPGRLGLGPGGGNAVRDRALAELGVEAAFTAFGGQGFVRLSAHAYNTPDDYEDFARRCVPALVAWSRG</sequence>
<name>A6W4C6_KINRD</name>
<evidence type="ECO:0000256" key="1">
    <source>
        <dbReference type="ARBA" id="ARBA00022898"/>
    </source>
</evidence>
<organism evidence="3 4">
    <name type="scientific">Kineococcus radiotolerans (strain ATCC BAA-149 / DSM 14245 / SRS30216)</name>
    <dbReference type="NCBI Taxonomy" id="266940"/>
    <lineage>
        <taxon>Bacteria</taxon>
        <taxon>Bacillati</taxon>
        <taxon>Actinomycetota</taxon>
        <taxon>Actinomycetes</taxon>
        <taxon>Kineosporiales</taxon>
        <taxon>Kineosporiaceae</taxon>
        <taxon>Kineococcus</taxon>
    </lineage>
</organism>
<dbReference type="InterPro" id="IPR015421">
    <property type="entry name" value="PyrdxlP-dep_Trfase_major"/>
</dbReference>
<dbReference type="AlphaFoldDB" id="A6W4C6"/>
<dbReference type="InterPro" id="IPR015424">
    <property type="entry name" value="PyrdxlP-dep_Trfase"/>
</dbReference>
<keyword evidence="1" id="KW-0663">Pyridoxal phosphate</keyword>
<proteinExistence type="predicted"/>
<dbReference type="eggNOG" id="COG0520">
    <property type="taxonomic scope" value="Bacteria"/>
</dbReference>
<keyword evidence="3" id="KW-0032">Aminotransferase</keyword>
<dbReference type="HOGENOM" id="CLU_003433_3_1_11"/>
<dbReference type="Gene3D" id="3.90.1150.10">
    <property type="entry name" value="Aspartate Aminotransferase, domain 1"/>
    <property type="match status" value="1"/>
</dbReference>
<dbReference type="Pfam" id="PF00266">
    <property type="entry name" value="Aminotran_5"/>
    <property type="match status" value="1"/>
</dbReference>
<evidence type="ECO:0000259" key="2">
    <source>
        <dbReference type="Pfam" id="PF00266"/>
    </source>
</evidence>